<dbReference type="EMBL" id="MU001670">
    <property type="protein sequence ID" value="KAF2461949.1"/>
    <property type="molecule type" value="Genomic_DNA"/>
</dbReference>
<feature type="compositionally biased region" description="Polar residues" evidence="5">
    <location>
        <begin position="334"/>
        <end position="344"/>
    </location>
</feature>
<keyword evidence="3" id="KW-0963">Cytoplasm</keyword>
<evidence type="ECO:0000313" key="8">
    <source>
        <dbReference type="Proteomes" id="UP000799766"/>
    </source>
</evidence>
<dbReference type="Proteomes" id="UP000799766">
    <property type="component" value="Unassembled WGS sequence"/>
</dbReference>
<evidence type="ECO:0000256" key="3">
    <source>
        <dbReference type="ARBA" id="ARBA00022490"/>
    </source>
</evidence>
<evidence type="ECO:0000256" key="1">
    <source>
        <dbReference type="ARBA" id="ARBA00004496"/>
    </source>
</evidence>
<keyword evidence="4" id="KW-0653">Protein transport</keyword>
<feature type="compositionally biased region" description="Basic and acidic residues" evidence="5">
    <location>
        <begin position="605"/>
        <end position="615"/>
    </location>
</feature>
<dbReference type="GO" id="GO:0015031">
    <property type="term" value="P:protein transport"/>
    <property type="evidence" value="ECO:0007669"/>
    <property type="project" value="UniProtKB-KW"/>
</dbReference>
<dbReference type="PROSITE" id="PS50219">
    <property type="entry name" value="CNH"/>
    <property type="match status" value="1"/>
</dbReference>
<evidence type="ECO:0000256" key="4">
    <source>
        <dbReference type="ARBA" id="ARBA00022927"/>
    </source>
</evidence>
<evidence type="ECO:0000259" key="6">
    <source>
        <dbReference type="PROSITE" id="PS50219"/>
    </source>
</evidence>
<dbReference type="PANTHER" id="PTHR12894">
    <property type="entry name" value="CNH DOMAIN CONTAINING"/>
    <property type="match status" value="1"/>
</dbReference>
<dbReference type="InterPro" id="IPR032914">
    <property type="entry name" value="Vam6/VPS39/TRAP1"/>
</dbReference>
<dbReference type="GO" id="GO:0005737">
    <property type="term" value="C:cytoplasm"/>
    <property type="evidence" value="ECO:0007669"/>
    <property type="project" value="UniProtKB-SubCell"/>
</dbReference>
<evidence type="ECO:0000256" key="2">
    <source>
        <dbReference type="ARBA" id="ARBA00022448"/>
    </source>
</evidence>
<evidence type="ECO:0000256" key="5">
    <source>
        <dbReference type="SAM" id="MobiDB-lite"/>
    </source>
</evidence>
<dbReference type="OrthoDB" id="5325112at2759"/>
<keyword evidence="2" id="KW-0813">Transport</keyword>
<feature type="region of interest" description="Disordered" evidence="5">
    <location>
        <begin position="250"/>
        <end position="430"/>
    </location>
</feature>
<sequence>MELSPGPLQAVSHSAAYLVRNLVDDVPLSADGQATGVRITCVEFWNSNLYIGTSAAEILHFVLIPPDSSDGNNALPNFILASRLQPTSSTSSSANSSPPGVQQILLLPSVNRACILCNNTLTFYSLPELSPAFASQKPISCVWVGGVDQNALDALLAGDDAPSSPSSAGDGVVIMMCLRRFIRLVRIGEEPRKVRDLEFGGCLAAARRDTFACVADSRAYALLDVVQQQKIPLFGISSLDEEAAAPAAGGLSQDISGGTHGVSRSASSASATAGGISRGATPAPAERGGHSGYGHGRSSSLGIFSSGRESSPAPQPQRPASQNRYGFDVPESFSRIQSPRPSTSQERRPGGAEQHSPATGTSRAATPRAGSPDKPTHQHQQSADAAASAGDQTAASSQQQQQLQQQDKPPLPPPKPFTPLKPHIVSPHPSEFLLTTGTARDEPGMGLFVNLEGDLVPRGTLEFGSYPDAIVADGEGMLPDPSASTPSLGASGGLQPGASGEEGYVIAAMQRKCAGDGVEGRWKNGVEIHRWDVGPADEGAGKEWLDLSGLGAGQAPEAAEGDEAGRPPPLGIRTVVARNEITVPEIGEKLSLKRLRLGGTSDTTPKGEAEKRREKEEADFTSRLCKFQSRIVLWAGPAVYCLVRNPLVLRLDAQLLAAESSATAASGDAPRAIAPDRALVEQLLADIRDREPPHTEAEFLGLSYVRQKASVLLFADLLIRTAAGTVVSDRDREATEQALVTGEVDPRVIIALLPALREEVVEGSAGIWIQGGLRELLERFLRQGDVVEKLVFDTGDDDRSTPFYRNIVPLVRRYLTLWRRKKGNPSIPDGPAVFASVDASLLRLLLRLDARSPRGPAVAGSVRQELNAVVDGGVGVDSASREDDAACFARCVTLLERSRRLYVLSRLYQSRKSAANVLETWRRILDGEPDEGGEFTDGGDMELRKYLGKIRDRATVAEYGAWLARRNPALGVQVFADDGSRVKWAPEEAVEVLKEKAPGAVKELLEYLVFGKKMSRYADDLVGYYLDVVVGELERSNEAKTTLLQTYETYRALRPPKPTYRQFIADNAISAEWWHARLRLLQLLGSTPSITFDVATLLARLQPHEAALVPEMIVLNARRDRHDEALRLLTHGLADFDTAIAYCLHGGRAGGAFRVPGGSIPSAPSSSAGAGAGAADAGADDELPTREEQSGLFAALLREFLALEDLGDRLAQTGQLLERFGAWFDVGEVLALVPPEWSVDVVAGFLLSALRRLVRERSESAVVKELCKAANLRASAAVVEKVERLGPAVEREG</sequence>
<feature type="region of interest" description="Disordered" evidence="5">
    <location>
        <begin position="474"/>
        <end position="495"/>
    </location>
</feature>
<protein>
    <recommendedName>
        <fullName evidence="6">CNH domain-containing protein</fullName>
    </recommendedName>
</protein>
<accession>A0A6A6PDX1</accession>
<dbReference type="GO" id="GO:0006914">
    <property type="term" value="P:autophagy"/>
    <property type="evidence" value="ECO:0007669"/>
    <property type="project" value="TreeGrafter"/>
</dbReference>
<proteinExistence type="predicted"/>
<organism evidence="7 8">
    <name type="scientific">Lineolata rhizophorae</name>
    <dbReference type="NCBI Taxonomy" id="578093"/>
    <lineage>
        <taxon>Eukaryota</taxon>
        <taxon>Fungi</taxon>
        <taxon>Dikarya</taxon>
        <taxon>Ascomycota</taxon>
        <taxon>Pezizomycotina</taxon>
        <taxon>Dothideomycetes</taxon>
        <taxon>Dothideomycetes incertae sedis</taxon>
        <taxon>Lineolatales</taxon>
        <taxon>Lineolataceae</taxon>
        <taxon>Lineolata</taxon>
    </lineage>
</organism>
<feature type="region of interest" description="Disordered" evidence="5">
    <location>
        <begin position="596"/>
        <end position="615"/>
    </location>
</feature>
<keyword evidence="8" id="KW-1185">Reference proteome</keyword>
<dbReference type="InterPro" id="IPR001180">
    <property type="entry name" value="CNH_dom"/>
</dbReference>
<comment type="subcellular location">
    <subcellularLocation>
        <location evidence="1">Cytoplasm</location>
    </subcellularLocation>
</comment>
<feature type="compositionally biased region" description="Pro residues" evidence="5">
    <location>
        <begin position="409"/>
        <end position="419"/>
    </location>
</feature>
<dbReference type="GO" id="GO:0016020">
    <property type="term" value="C:membrane"/>
    <property type="evidence" value="ECO:0007669"/>
    <property type="project" value="TreeGrafter"/>
</dbReference>
<feature type="compositionally biased region" description="Low complexity" evidence="5">
    <location>
        <begin position="263"/>
        <end position="281"/>
    </location>
</feature>
<dbReference type="PANTHER" id="PTHR12894:SF27">
    <property type="entry name" value="TRANSFORMING GROWTH FACTOR-BETA RECEPTOR-ASSOCIATED PROTEIN 1"/>
    <property type="match status" value="1"/>
</dbReference>
<evidence type="ECO:0000313" key="7">
    <source>
        <dbReference type="EMBL" id="KAF2461949.1"/>
    </source>
</evidence>
<feature type="compositionally biased region" description="Low complexity" evidence="5">
    <location>
        <begin position="378"/>
        <end position="408"/>
    </location>
</feature>
<feature type="domain" description="CNH" evidence="6">
    <location>
        <begin position="36"/>
        <end position="524"/>
    </location>
</feature>
<gene>
    <name evidence="7" type="ORF">BDY21DRAFT_389166</name>
</gene>
<name>A0A6A6PDX1_9PEZI</name>
<dbReference type="GO" id="GO:0034058">
    <property type="term" value="P:endosomal vesicle fusion"/>
    <property type="evidence" value="ECO:0007669"/>
    <property type="project" value="TreeGrafter"/>
</dbReference>
<reference evidence="7" key="1">
    <citation type="journal article" date="2020" name="Stud. Mycol.">
        <title>101 Dothideomycetes genomes: a test case for predicting lifestyles and emergence of pathogens.</title>
        <authorList>
            <person name="Haridas S."/>
            <person name="Albert R."/>
            <person name="Binder M."/>
            <person name="Bloem J."/>
            <person name="Labutti K."/>
            <person name="Salamov A."/>
            <person name="Andreopoulos B."/>
            <person name="Baker S."/>
            <person name="Barry K."/>
            <person name="Bills G."/>
            <person name="Bluhm B."/>
            <person name="Cannon C."/>
            <person name="Castanera R."/>
            <person name="Culley D."/>
            <person name="Daum C."/>
            <person name="Ezra D."/>
            <person name="Gonzalez J."/>
            <person name="Henrissat B."/>
            <person name="Kuo A."/>
            <person name="Liang C."/>
            <person name="Lipzen A."/>
            <person name="Lutzoni F."/>
            <person name="Magnuson J."/>
            <person name="Mondo S."/>
            <person name="Nolan M."/>
            <person name="Ohm R."/>
            <person name="Pangilinan J."/>
            <person name="Park H.-J."/>
            <person name="Ramirez L."/>
            <person name="Alfaro M."/>
            <person name="Sun H."/>
            <person name="Tritt A."/>
            <person name="Yoshinaga Y."/>
            <person name="Zwiers L.-H."/>
            <person name="Turgeon B."/>
            <person name="Goodwin S."/>
            <person name="Spatafora J."/>
            <person name="Crous P."/>
            <person name="Grigoriev I."/>
        </authorList>
    </citation>
    <scope>NUCLEOTIDE SEQUENCE</scope>
    <source>
        <strain evidence="7">ATCC 16933</strain>
    </source>
</reference>